<gene>
    <name evidence="10" type="ORF">RJ641_028089</name>
</gene>
<dbReference type="Proteomes" id="UP001370490">
    <property type="component" value="Unassembled WGS sequence"/>
</dbReference>
<evidence type="ECO:0000256" key="1">
    <source>
        <dbReference type="ARBA" id="ARBA00004370"/>
    </source>
</evidence>
<keyword evidence="3" id="KW-0645">Protease</keyword>
<dbReference type="PANTHER" id="PTHR13683">
    <property type="entry name" value="ASPARTYL PROTEASES"/>
    <property type="match status" value="1"/>
</dbReference>
<evidence type="ECO:0000259" key="9">
    <source>
        <dbReference type="Pfam" id="PF14543"/>
    </source>
</evidence>
<keyword evidence="5" id="KW-0732">Signal</keyword>
<dbReference type="GO" id="GO:0016020">
    <property type="term" value="C:membrane"/>
    <property type="evidence" value="ECO:0007669"/>
    <property type="project" value="UniProtKB-SubCell"/>
</dbReference>
<dbReference type="GO" id="GO:0006508">
    <property type="term" value="P:proteolysis"/>
    <property type="evidence" value="ECO:0007669"/>
    <property type="project" value="UniProtKB-KW"/>
</dbReference>
<evidence type="ECO:0000256" key="6">
    <source>
        <dbReference type="ARBA" id="ARBA00022801"/>
    </source>
</evidence>
<protein>
    <submittedName>
        <fullName evidence="10">Xylanase inhibitor, N-terminal</fullName>
    </submittedName>
</protein>
<keyword evidence="7" id="KW-1133">Transmembrane helix</keyword>
<dbReference type="GO" id="GO:0004190">
    <property type="term" value="F:aspartic-type endopeptidase activity"/>
    <property type="evidence" value="ECO:0007669"/>
    <property type="project" value="InterPro"/>
</dbReference>
<dbReference type="InterPro" id="IPR032861">
    <property type="entry name" value="TAXi_N"/>
</dbReference>
<comment type="subcellular location">
    <subcellularLocation>
        <location evidence="1">Membrane</location>
    </subcellularLocation>
</comment>
<feature type="domain" description="Xylanase inhibitor N-terminal" evidence="9">
    <location>
        <begin position="55"/>
        <end position="151"/>
    </location>
</feature>
<keyword evidence="4" id="KW-0812">Transmembrane</keyword>
<keyword evidence="10" id="KW-0326">Glycosidase</keyword>
<keyword evidence="10" id="KW-0624">Polysaccharide degradation</keyword>
<comment type="caution">
    <text evidence="10">The sequence shown here is derived from an EMBL/GenBank/DDBJ whole genome shotgun (WGS) entry which is preliminary data.</text>
</comment>
<sequence length="245" mass="26213">MIPLNKQVDVNSLIVQDRTRHHQRYQMMQQIALNSFDTGRSSTVSHLACLDKTCPRIATSGTSENYLYDQPSLDLFSGNGLTHLSASVVFGCSTYQYGTLKSTTMALDGIIGLGPGDLSMRGQLSSQGITPNVFSHYLKGEGAGGGVLVFGEIMRLNKIIAAAPPSLTPFPFGGLQCYQISTSFNFGNSLNKIFPSISLNFAGGANLILSAEDYSIPSVISTDMWCLGILKSDTGITVLGSQIPD</sequence>
<reference evidence="10 11" key="1">
    <citation type="submission" date="2023-12" db="EMBL/GenBank/DDBJ databases">
        <title>A high-quality genome assembly for Dillenia turbinata (Dilleniales).</title>
        <authorList>
            <person name="Chanderbali A."/>
        </authorList>
    </citation>
    <scope>NUCLEOTIDE SEQUENCE [LARGE SCALE GENOMIC DNA]</scope>
    <source>
        <strain evidence="10">LSX21</strain>
        <tissue evidence="10">Leaf</tissue>
    </source>
</reference>
<dbReference type="AlphaFoldDB" id="A0AAN8W6U3"/>
<dbReference type="InterPro" id="IPR001461">
    <property type="entry name" value="Aspartic_peptidase_A1"/>
</dbReference>
<evidence type="ECO:0000256" key="5">
    <source>
        <dbReference type="ARBA" id="ARBA00022729"/>
    </source>
</evidence>
<evidence type="ECO:0000313" key="11">
    <source>
        <dbReference type="Proteomes" id="UP001370490"/>
    </source>
</evidence>
<evidence type="ECO:0000256" key="2">
    <source>
        <dbReference type="ARBA" id="ARBA00007447"/>
    </source>
</evidence>
<dbReference type="PANTHER" id="PTHR13683:SF375">
    <property type="entry name" value="PEPTIDASE A1 DOMAIN-CONTAINING PROTEIN"/>
    <property type="match status" value="1"/>
</dbReference>
<keyword evidence="8" id="KW-0472">Membrane</keyword>
<evidence type="ECO:0000256" key="3">
    <source>
        <dbReference type="ARBA" id="ARBA00022670"/>
    </source>
</evidence>
<dbReference type="EMBL" id="JBAMMX010000004">
    <property type="protein sequence ID" value="KAK6942712.1"/>
    <property type="molecule type" value="Genomic_DNA"/>
</dbReference>
<evidence type="ECO:0000256" key="4">
    <source>
        <dbReference type="ARBA" id="ARBA00022692"/>
    </source>
</evidence>
<dbReference type="GO" id="GO:0045493">
    <property type="term" value="P:xylan catabolic process"/>
    <property type="evidence" value="ECO:0007669"/>
    <property type="project" value="UniProtKB-KW"/>
</dbReference>
<keyword evidence="6 10" id="KW-0378">Hydrolase</keyword>
<accession>A0AAN8W6U3</accession>
<proteinExistence type="inferred from homology"/>
<evidence type="ECO:0000256" key="7">
    <source>
        <dbReference type="ARBA" id="ARBA00022989"/>
    </source>
</evidence>
<dbReference type="GO" id="GO:0016798">
    <property type="term" value="F:hydrolase activity, acting on glycosyl bonds"/>
    <property type="evidence" value="ECO:0007669"/>
    <property type="project" value="UniProtKB-KW"/>
</dbReference>
<dbReference type="InterPro" id="IPR021109">
    <property type="entry name" value="Peptidase_aspartic_dom_sf"/>
</dbReference>
<name>A0AAN8W6U3_9MAGN</name>
<comment type="similarity">
    <text evidence="2">Belongs to the peptidase A1 family.</text>
</comment>
<evidence type="ECO:0000313" key="10">
    <source>
        <dbReference type="EMBL" id="KAK6942712.1"/>
    </source>
</evidence>
<dbReference type="Pfam" id="PF14543">
    <property type="entry name" value="TAXi_N"/>
    <property type="match status" value="1"/>
</dbReference>
<keyword evidence="11" id="KW-1185">Reference proteome</keyword>
<dbReference type="Gene3D" id="2.40.70.10">
    <property type="entry name" value="Acid Proteases"/>
    <property type="match status" value="2"/>
</dbReference>
<keyword evidence="10" id="KW-0119">Carbohydrate metabolism</keyword>
<dbReference type="SUPFAM" id="SSF50630">
    <property type="entry name" value="Acid proteases"/>
    <property type="match status" value="1"/>
</dbReference>
<evidence type="ECO:0000256" key="8">
    <source>
        <dbReference type="ARBA" id="ARBA00023136"/>
    </source>
</evidence>
<organism evidence="10 11">
    <name type="scientific">Dillenia turbinata</name>
    <dbReference type="NCBI Taxonomy" id="194707"/>
    <lineage>
        <taxon>Eukaryota</taxon>
        <taxon>Viridiplantae</taxon>
        <taxon>Streptophyta</taxon>
        <taxon>Embryophyta</taxon>
        <taxon>Tracheophyta</taxon>
        <taxon>Spermatophyta</taxon>
        <taxon>Magnoliopsida</taxon>
        <taxon>eudicotyledons</taxon>
        <taxon>Gunneridae</taxon>
        <taxon>Pentapetalae</taxon>
        <taxon>Dilleniales</taxon>
        <taxon>Dilleniaceae</taxon>
        <taxon>Dillenia</taxon>
    </lineage>
</organism>
<keyword evidence="10" id="KW-0858">Xylan degradation</keyword>